<dbReference type="PANTHER" id="PTHR30213">
    <property type="entry name" value="INNER MEMBRANE PROTEIN YHJD"/>
    <property type="match status" value="1"/>
</dbReference>
<organism evidence="7 8">
    <name type="scientific">Nocardioides panacisoli</name>
    <dbReference type="NCBI Taxonomy" id="627624"/>
    <lineage>
        <taxon>Bacteria</taxon>
        <taxon>Bacillati</taxon>
        <taxon>Actinomycetota</taxon>
        <taxon>Actinomycetes</taxon>
        <taxon>Propionibacteriales</taxon>
        <taxon>Nocardioidaceae</taxon>
        <taxon>Nocardioides</taxon>
    </lineage>
</organism>
<feature type="transmembrane region" description="Helical" evidence="6">
    <location>
        <begin position="147"/>
        <end position="171"/>
    </location>
</feature>
<feature type="transmembrane region" description="Helical" evidence="6">
    <location>
        <begin position="45"/>
        <end position="66"/>
    </location>
</feature>
<evidence type="ECO:0000256" key="3">
    <source>
        <dbReference type="ARBA" id="ARBA00022692"/>
    </source>
</evidence>
<name>A0ABP7HYY1_9ACTN</name>
<keyword evidence="5 6" id="KW-0472">Membrane</keyword>
<keyword evidence="4 6" id="KW-1133">Transmembrane helix</keyword>
<dbReference type="InterPro" id="IPR017039">
    <property type="entry name" value="Virul_fac_BrkB"/>
</dbReference>
<dbReference type="PANTHER" id="PTHR30213:SF1">
    <property type="entry name" value="INNER MEMBRANE PROTEIN YHJD"/>
    <property type="match status" value="1"/>
</dbReference>
<gene>
    <name evidence="7" type="primary">yhjD</name>
    <name evidence="7" type="ORF">GCM10022242_05520</name>
</gene>
<evidence type="ECO:0000256" key="6">
    <source>
        <dbReference type="SAM" id="Phobius"/>
    </source>
</evidence>
<evidence type="ECO:0000313" key="8">
    <source>
        <dbReference type="Proteomes" id="UP001501821"/>
    </source>
</evidence>
<dbReference type="EMBL" id="BAABAH010000001">
    <property type="protein sequence ID" value="GAA3805221.1"/>
    <property type="molecule type" value="Genomic_DNA"/>
</dbReference>
<feature type="transmembrane region" description="Helical" evidence="6">
    <location>
        <begin position="103"/>
        <end position="126"/>
    </location>
</feature>
<keyword evidence="8" id="KW-1185">Reference proteome</keyword>
<reference evidence="8" key="1">
    <citation type="journal article" date="2019" name="Int. J. Syst. Evol. Microbiol.">
        <title>The Global Catalogue of Microorganisms (GCM) 10K type strain sequencing project: providing services to taxonomists for standard genome sequencing and annotation.</title>
        <authorList>
            <consortium name="The Broad Institute Genomics Platform"/>
            <consortium name="The Broad Institute Genome Sequencing Center for Infectious Disease"/>
            <person name="Wu L."/>
            <person name="Ma J."/>
        </authorList>
    </citation>
    <scope>NUCLEOTIDE SEQUENCE [LARGE SCALE GENOMIC DNA]</scope>
    <source>
        <strain evidence="8">JCM 16953</strain>
    </source>
</reference>
<sequence>MSLVSRVKERIARARERRPLLDHVVRTVSHFGEVNGSQQAGGVTYFGFLSVFPILALAFFVVGYVARVYPGAREALINALDQVLPHLIGGGDGEIPLSDFENYAGAVGLIGLAGVLYTGLGWLSALRNALIAVFEEPKALRPNFVMGLVRDLVTLVVLGVVLMTSVGLSGVVTRASGWVVDHLGLGSELGWLVWVIGVLLGVAAGTVLFFLMFRLLADPPTPARALWAGAVLGAVAFELLKQLSGELLAGTRGQPAFQAFGIALILVVWINYFSRVVLYAASWAHTSRAARALRGGDPELVQGPQSPPVDVTQVPERTAPGWAAPFAAGAGVMLTAVALLRKRKKVS</sequence>
<evidence type="ECO:0000256" key="2">
    <source>
        <dbReference type="ARBA" id="ARBA00022475"/>
    </source>
</evidence>
<dbReference type="Pfam" id="PF03631">
    <property type="entry name" value="Virul_fac_BrkB"/>
    <property type="match status" value="1"/>
</dbReference>
<feature type="transmembrane region" description="Helical" evidence="6">
    <location>
        <begin position="256"/>
        <end position="281"/>
    </location>
</feature>
<keyword evidence="2" id="KW-1003">Cell membrane</keyword>
<evidence type="ECO:0000256" key="4">
    <source>
        <dbReference type="ARBA" id="ARBA00022989"/>
    </source>
</evidence>
<proteinExistence type="predicted"/>
<accession>A0ABP7HYY1</accession>
<keyword evidence="3 6" id="KW-0812">Transmembrane</keyword>
<comment type="caution">
    <text evidence="7">The sequence shown here is derived from an EMBL/GenBank/DDBJ whole genome shotgun (WGS) entry which is preliminary data.</text>
</comment>
<dbReference type="RefSeq" id="WP_344772258.1">
    <property type="nucleotide sequence ID" value="NZ_BAABAH010000001.1"/>
</dbReference>
<protein>
    <submittedName>
        <fullName evidence="7">Inner membrane protein YhjD</fullName>
    </submittedName>
</protein>
<feature type="transmembrane region" description="Helical" evidence="6">
    <location>
        <begin position="191"/>
        <end position="213"/>
    </location>
</feature>
<evidence type="ECO:0000256" key="1">
    <source>
        <dbReference type="ARBA" id="ARBA00004651"/>
    </source>
</evidence>
<comment type="subcellular location">
    <subcellularLocation>
        <location evidence="1">Cell membrane</location>
        <topology evidence="1">Multi-pass membrane protein</topology>
    </subcellularLocation>
</comment>
<evidence type="ECO:0000256" key="5">
    <source>
        <dbReference type="ARBA" id="ARBA00023136"/>
    </source>
</evidence>
<dbReference type="Proteomes" id="UP001501821">
    <property type="component" value="Unassembled WGS sequence"/>
</dbReference>
<evidence type="ECO:0000313" key="7">
    <source>
        <dbReference type="EMBL" id="GAA3805221.1"/>
    </source>
</evidence>